<dbReference type="GO" id="GO:0016020">
    <property type="term" value="C:membrane"/>
    <property type="evidence" value="ECO:0007669"/>
    <property type="project" value="UniProtKB-SubCell"/>
</dbReference>
<reference evidence="7" key="2">
    <citation type="submission" date="2020-11" db="EMBL/GenBank/DDBJ databases">
        <authorList>
            <person name="McCartney M.A."/>
            <person name="Auch B."/>
            <person name="Kono T."/>
            <person name="Mallez S."/>
            <person name="Becker A."/>
            <person name="Gohl D.M."/>
            <person name="Silverstein K.A.T."/>
            <person name="Koren S."/>
            <person name="Bechman K.B."/>
            <person name="Herman A."/>
            <person name="Abrahante J.E."/>
            <person name="Garbe J."/>
        </authorList>
    </citation>
    <scope>NUCLEOTIDE SEQUENCE</scope>
    <source>
        <strain evidence="7">Duluth1</strain>
        <tissue evidence="7">Whole animal</tissue>
    </source>
</reference>
<evidence type="ECO:0000313" key="7">
    <source>
        <dbReference type="EMBL" id="KAH3805063.1"/>
    </source>
</evidence>
<feature type="transmembrane region" description="Helical" evidence="5">
    <location>
        <begin position="235"/>
        <end position="256"/>
    </location>
</feature>
<dbReference type="Pfam" id="PF00001">
    <property type="entry name" value="7tm_1"/>
    <property type="match status" value="1"/>
</dbReference>
<dbReference type="GO" id="GO:0004930">
    <property type="term" value="F:G protein-coupled receptor activity"/>
    <property type="evidence" value="ECO:0007669"/>
    <property type="project" value="InterPro"/>
</dbReference>
<evidence type="ECO:0000256" key="2">
    <source>
        <dbReference type="ARBA" id="ARBA00022692"/>
    </source>
</evidence>
<dbReference type="PANTHER" id="PTHR46641">
    <property type="entry name" value="FMRFAMIDE RECEPTOR-RELATED"/>
    <property type="match status" value="1"/>
</dbReference>
<evidence type="ECO:0000256" key="1">
    <source>
        <dbReference type="ARBA" id="ARBA00004370"/>
    </source>
</evidence>
<evidence type="ECO:0000259" key="6">
    <source>
        <dbReference type="PROSITE" id="PS50262"/>
    </source>
</evidence>
<feature type="transmembrane region" description="Helical" evidence="5">
    <location>
        <begin position="280"/>
        <end position="303"/>
    </location>
</feature>
<name>A0A9D4FXR1_DREPO</name>
<evidence type="ECO:0000256" key="5">
    <source>
        <dbReference type="SAM" id="Phobius"/>
    </source>
</evidence>
<evidence type="ECO:0000256" key="3">
    <source>
        <dbReference type="ARBA" id="ARBA00022989"/>
    </source>
</evidence>
<dbReference type="SUPFAM" id="SSF81321">
    <property type="entry name" value="Family A G protein-coupled receptor-like"/>
    <property type="match status" value="1"/>
</dbReference>
<evidence type="ECO:0000256" key="4">
    <source>
        <dbReference type="ARBA" id="ARBA00023136"/>
    </source>
</evidence>
<protein>
    <recommendedName>
        <fullName evidence="6">G-protein coupled receptors family 1 profile domain-containing protein</fullName>
    </recommendedName>
</protein>
<feature type="transmembrane region" description="Helical" evidence="5">
    <location>
        <begin position="148"/>
        <end position="168"/>
    </location>
</feature>
<dbReference type="PROSITE" id="PS50262">
    <property type="entry name" value="G_PROTEIN_RECEP_F1_2"/>
    <property type="match status" value="1"/>
</dbReference>
<feature type="transmembrane region" description="Helical" evidence="5">
    <location>
        <begin position="68"/>
        <end position="88"/>
    </location>
</feature>
<evidence type="ECO:0000313" key="8">
    <source>
        <dbReference type="Proteomes" id="UP000828390"/>
    </source>
</evidence>
<comment type="subcellular location">
    <subcellularLocation>
        <location evidence="1">Membrane</location>
    </subcellularLocation>
</comment>
<dbReference type="InterPro" id="IPR052954">
    <property type="entry name" value="GPCR-Ligand_Int"/>
</dbReference>
<dbReference type="Gene3D" id="1.20.1070.10">
    <property type="entry name" value="Rhodopsin 7-helix transmembrane proteins"/>
    <property type="match status" value="1"/>
</dbReference>
<dbReference type="PANTHER" id="PTHR46641:SF8">
    <property type="entry name" value="G-PROTEIN COUPLED RECEPTORS FAMILY 1 PROFILE DOMAIN-CONTAINING PROTEIN"/>
    <property type="match status" value="1"/>
</dbReference>
<sequence>MGIIGKGAGPPENWTLPPNVTSFPEYDATVVGIEFFFVPVFALFGIPGNAFSCATFSTKPLNKYSSSFLLTVKNLSDIGLLATLFLIWASSVFDLDFSQIFPVCQVFIFLSYVFGCLSAWLISLVALETYVRLSKPLCVKIICRRRKAKCITAFMTVVIVCGYSFPFWTGGPDCLPNDSFREFISIMVYVDSALTMFAPCAIVMMTCVAVFMAYIQSYQRHRKLSSFSSESYGRVKQATIMHFVVTVTFILLNLPLHVSRICLMDLHAIDTVNISRTESAFQTISLLLYYFSLAMNFVIYYAFGSRFRASFNEHIKRKERQNIQAIRINRKPSIPPLIVRRKFCTFASGNGNNFNKTYFPGMRQANDV</sequence>
<dbReference type="AlphaFoldDB" id="A0A9D4FXR1"/>
<keyword evidence="8" id="KW-1185">Reference proteome</keyword>
<reference evidence="7" key="1">
    <citation type="journal article" date="2019" name="bioRxiv">
        <title>The Genome of the Zebra Mussel, Dreissena polymorpha: A Resource for Invasive Species Research.</title>
        <authorList>
            <person name="McCartney M.A."/>
            <person name="Auch B."/>
            <person name="Kono T."/>
            <person name="Mallez S."/>
            <person name="Zhang Y."/>
            <person name="Obille A."/>
            <person name="Becker A."/>
            <person name="Abrahante J.E."/>
            <person name="Garbe J."/>
            <person name="Badalamenti J.P."/>
            <person name="Herman A."/>
            <person name="Mangelson H."/>
            <person name="Liachko I."/>
            <person name="Sullivan S."/>
            <person name="Sone E.D."/>
            <person name="Koren S."/>
            <person name="Silverstein K.A.T."/>
            <person name="Beckman K.B."/>
            <person name="Gohl D.M."/>
        </authorList>
    </citation>
    <scope>NUCLEOTIDE SEQUENCE</scope>
    <source>
        <strain evidence="7">Duluth1</strain>
        <tissue evidence="7">Whole animal</tissue>
    </source>
</reference>
<feature type="transmembrane region" description="Helical" evidence="5">
    <location>
        <begin position="100"/>
        <end position="127"/>
    </location>
</feature>
<comment type="caution">
    <text evidence="7">The sequence shown here is derived from an EMBL/GenBank/DDBJ whole genome shotgun (WGS) entry which is preliminary data.</text>
</comment>
<accession>A0A9D4FXR1</accession>
<dbReference type="Proteomes" id="UP000828390">
    <property type="component" value="Unassembled WGS sequence"/>
</dbReference>
<gene>
    <name evidence="7" type="ORF">DPMN_133360</name>
</gene>
<organism evidence="7 8">
    <name type="scientific">Dreissena polymorpha</name>
    <name type="common">Zebra mussel</name>
    <name type="synonym">Mytilus polymorpha</name>
    <dbReference type="NCBI Taxonomy" id="45954"/>
    <lineage>
        <taxon>Eukaryota</taxon>
        <taxon>Metazoa</taxon>
        <taxon>Spiralia</taxon>
        <taxon>Lophotrochozoa</taxon>
        <taxon>Mollusca</taxon>
        <taxon>Bivalvia</taxon>
        <taxon>Autobranchia</taxon>
        <taxon>Heteroconchia</taxon>
        <taxon>Euheterodonta</taxon>
        <taxon>Imparidentia</taxon>
        <taxon>Neoheterodontei</taxon>
        <taxon>Myida</taxon>
        <taxon>Dreissenoidea</taxon>
        <taxon>Dreissenidae</taxon>
        <taxon>Dreissena</taxon>
    </lineage>
</organism>
<keyword evidence="3 5" id="KW-1133">Transmembrane helix</keyword>
<proteinExistence type="predicted"/>
<feature type="transmembrane region" description="Helical" evidence="5">
    <location>
        <begin position="35"/>
        <end position="56"/>
    </location>
</feature>
<keyword evidence="2 5" id="KW-0812">Transmembrane</keyword>
<dbReference type="EMBL" id="JAIWYP010000006">
    <property type="protein sequence ID" value="KAH3805063.1"/>
    <property type="molecule type" value="Genomic_DNA"/>
</dbReference>
<feature type="domain" description="G-protein coupled receptors family 1 profile" evidence="6">
    <location>
        <begin position="48"/>
        <end position="300"/>
    </location>
</feature>
<dbReference type="InterPro" id="IPR000276">
    <property type="entry name" value="GPCR_Rhodpsn"/>
</dbReference>
<feature type="transmembrane region" description="Helical" evidence="5">
    <location>
        <begin position="188"/>
        <end position="214"/>
    </location>
</feature>
<keyword evidence="4 5" id="KW-0472">Membrane</keyword>
<dbReference type="InterPro" id="IPR017452">
    <property type="entry name" value="GPCR_Rhodpsn_7TM"/>
</dbReference>